<reference evidence="5" key="1">
    <citation type="journal article" date="2023" name="Mol. Biol. Evol.">
        <title>Third-Generation Sequencing Reveals the Adaptive Role of the Epigenome in Three Deep-Sea Polychaetes.</title>
        <authorList>
            <person name="Perez M."/>
            <person name="Aroh O."/>
            <person name="Sun Y."/>
            <person name="Lan Y."/>
            <person name="Juniper S.K."/>
            <person name="Young C.R."/>
            <person name="Angers B."/>
            <person name="Qian P.Y."/>
        </authorList>
    </citation>
    <scope>NUCLEOTIDE SEQUENCE</scope>
    <source>
        <strain evidence="5">R07B-5</strain>
    </source>
</reference>
<name>A0AAD9KZC1_RIDPI</name>
<evidence type="ECO:0000313" key="6">
    <source>
        <dbReference type="Proteomes" id="UP001209878"/>
    </source>
</evidence>
<comment type="caution">
    <text evidence="5">The sequence shown here is derived from an EMBL/GenBank/DDBJ whole genome shotgun (WGS) entry which is preliminary data.</text>
</comment>
<dbReference type="AlphaFoldDB" id="A0AAD9KZC1"/>
<keyword evidence="4" id="KW-0067">ATP-binding</keyword>
<evidence type="ECO:0000256" key="3">
    <source>
        <dbReference type="ARBA" id="ARBA00022741"/>
    </source>
</evidence>
<evidence type="ECO:0000313" key="5">
    <source>
        <dbReference type="EMBL" id="KAK2179670.1"/>
    </source>
</evidence>
<dbReference type="Gene3D" id="3.40.50.300">
    <property type="entry name" value="P-loop containing nucleotide triphosphate hydrolases"/>
    <property type="match status" value="1"/>
</dbReference>
<keyword evidence="6" id="KW-1185">Reference proteome</keyword>
<proteinExistence type="inferred from homology"/>
<dbReference type="PANTHER" id="PTHR11088">
    <property type="entry name" value="TRNA DIMETHYLALLYLTRANSFERASE"/>
    <property type="match status" value="1"/>
</dbReference>
<dbReference type="InterPro" id="IPR039657">
    <property type="entry name" value="Dimethylallyltransferase"/>
</dbReference>
<evidence type="ECO:0000256" key="4">
    <source>
        <dbReference type="ARBA" id="ARBA00022840"/>
    </source>
</evidence>
<protein>
    <submittedName>
        <fullName evidence="5">Uncharacterized protein</fullName>
    </submittedName>
</protein>
<dbReference type="GO" id="GO:0005524">
    <property type="term" value="F:ATP binding"/>
    <property type="evidence" value="ECO:0007669"/>
    <property type="project" value="UniProtKB-KW"/>
</dbReference>
<organism evidence="5 6">
    <name type="scientific">Ridgeia piscesae</name>
    <name type="common">Tubeworm</name>
    <dbReference type="NCBI Taxonomy" id="27915"/>
    <lineage>
        <taxon>Eukaryota</taxon>
        <taxon>Metazoa</taxon>
        <taxon>Spiralia</taxon>
        <taxon>Lophotrochozoa</taxon>
        <taxon>Annelida</taxon>
        <taxon>Polychaeta</taxon>
        <taxon>Sedentaria</taxon>
        <taxon>Canalipalpata</taxon>
        <taxon>Sabellida</taxon>
        <taxon>Siboglinidae</taxon>
        <taxon>Ridgeia</taxon>
    </lineage>
</organism>
<dbReference type="GO" id="GO:0006400">
    <property type="term" value="P:tRNA modification"/>
    <property type="evidence" value="ECO:0007669"/>
    <property type="project" value="TreeGrafter"/>
</dbReference>
<dbReference type="PANTHER" id="PTHR11088:SF89">
    <property type="entry name" value="TRNA DIMETHYLALLYLTRANSFERASE"/>
    <property type="match status" value="1"/>
</dbReference>
<comment type="similarity">
    <text evidence="1">Belongs to the IPP transferase family.</text>
</comment>
<dbReference type="GO" id="GO:0052381">
    <property type="term" value="F:tRNA dimethylallyltransferase activity"/>
    <property type="evidence" value="ECO:0007669"/>
    <property type="project" value="TreeGrafter"/>
</dbReference>
<sequence>MAASGRLTRPVLVILGATGAGKSKLAVEMSTLFNGEIISADSMQLYQGLDIVTNKPTKEELALCRHHLVNFVSPLRKNSTVIEYSRTALSIIDTLLDEDKLPVIVGGTNYYVEALLWKFLLPSRQVSTLHEGPSSMGYSDLCPQFGFFHVFHPSSMVICQIVFGELF</sequence>
<dbReference type="SUPFAM" id="SSF52540">
    <property type="entry name" value="P-loop containing nucleoside triphosphate hydrolases"/>
    <property type="match status" value="1"/>
</dbReference>
<evidence type="ECO:0000256" key="1">
    <source>
        <dbReference type="ARBA" id="ARBA00005842"/>
    </source>
</evidence>
<evidence type="ECO:0000256" key="2">
    <source>
        <dbReference type="ARBA" id="ARBA00022679"/>
    </source>
</evidence>
<accession>A0AAD9KZC1</accession>
<keyword evidence="2" id="KW-0808">Transferase</keyword>
<keyword evidence="3" id="KW-0547">Nucleotide-binding</keyword>
<gene>
    <name evidence="5" type="ORF">NP493_479g02010</name>
</gene>
<dbReference type="Pfam" id="PF01715">
    <property type="entry name" value="IPPT"/>
    <property type="match status" value="1"/>
</dbReference>
<dbReference type="EMBL" id="JAODUO010000478">
    <property type="protein sequence ID" value="KAK2179670.1"/>
    <property type="molecule type" value="Genomic_DNA"/>
</dbReference>
<dbReference type="GO" id="GO:0005739">
    <property type="term" value="C:mitochondrion"/>
    <property type="evidence" value="ECO:0007669"/>
    <property type="project" value="TreeGrafter"/>
</dbReference>
<dbReference type="Proteomes" id="UP001209878">
    <property type="component" value="Unassembled WGS sequence"/>
</dbReference>
<dbReference type="InterPro" id="IPR027417">
    <property type="entry name" value="P-loop_NTPase"/>
</dbReference>